<evidence type="ECO:0000313" key="3">
    <source>
        <dbReference type="EMBL" id="CUV56526.1"/>
    </source>
</evidence>
<feature type="region of interest" description="Disordered" evidence="1">
    <location>
        <begin position="54"/>
        <end position="73"/>
    </location>
</feature>
<gene>
    <name evidence="4" type="ORF">LH706_00115</name>
    <name evidence="3" type="ORF">RUN215_v1_870014</name>
    <name evidence="2" type="ORF">TO10_v1_1150005</name>
</gene>
<protein>
    <submittedName>
        <fullName evidence="2">Uncharacterized protein</fullName>
    </submittedName>
</protein>
<accession>A0A0S4WM29</accession>
<dbReference type="EMBL" id="CP085043">
    <property type="protein sequence ID" value="UZF14917.1"/>
    <property type="molecule type" value="Genomic_DNA"/>
</dbReference>
<evidence type="ECO:0000313" key="4">
    <source>
        <dbReference type="EMBL" id="UZF14917.1"/>
    </source>
</evidence>
<reference evidence="2" key="1">
    <citation type="submission" date="2015-10" db="EMBL/GenBank/DDBJ databases">
        <authorList>
            <person name="Gilbert D.G."/>
        </authorList>
    </citation>
    <scope>NUCLEOTIDE SEQUENCE</scope>
    <source>
        <strain evidence="2">Phyl III-seqv23</strain>
    </source>
</reference>
<name>A0A0S4WM29_RALSL</name>
<dbReference type="EMBL" id="LN899827">
    <property type="protein sequence ID" value="CUV47824.1"/>
    <property type="molecule type" value="Genomic_DNA"/>
</dbReference>
<reference evidence="4" key="2">
    <citation type="submission" date="2021-10" db="EMBL/GenBank/DDBJ databases">
        <title>Complete genome sequences of five Ralstonia solancearum strains isolated from sunflower.</title>
        <authorList>
            <person name="She X."/>
            <person name="He Z."/>
        </authorList>
    </citation>
    <scope>NUCLEOTIDE SEQUENCE</scope>
    <source>
        <strain evidence="4">RS638</strain>
    </source>
</reference>
<organism evidence="2">
    <name type="scientific">Ralstonia solanacearum</name>
    <name type="common">Pseudomonas solanacearum</name>
    <dbReference type="NCBI Taxonomy" id="305"/>
    <lineage>
        <taxon>Bacteria</taxon>
        <taxon>Pseudomonadati</taxon>
        <taxon>Pseudomonadota</taxon>
        <taxon>Betaproteobacteria</taxon>
        <taxon>Burkholderiales</taxon>
        <taxon>Burkholderiaceae</taxon>
        <taxon>Ralstonia</taxon>
        <taxon>Ralstonia solanacearum species complex</taxon>
    </lineage>
</organism>
<evidence type="ECO:0000313" key="2">
    <source>
        <dbReference type="EMBL" id="CUV47824.1"/>
    </source>
</evidence>
<evidence type="ECO:0000256" key="1">
    <source>
        <dbReference type="SAM" id="MobiDB-lite"/>
    </source>
</evidence>
<dbReference type="EMBL" id="LN899820">
    <property type="protein sequence ID" value="CUV56526.1"/>
    <property type="molecule type" value="Genomic_DNA"/>
</dbReference>
<feature type="compositionally biased region" description="Basic and acidic residues" evidence="1">
    <location>
        <begin position="57"/>
        <end position="73"/>
    </location>
</feature>
<sequence length="73" mass="8147">MKRSDDANKGAEHLYAKYKGAPLPEETVEGLTEGYLARDGSPTTGRMTIDAYNGMAEDGHKPFKDKTPRMSWR</sequence>
<dbReference type="AlphaFoldDB" id="A0A0S4WM29"/>
<proteinExistence type="predicted"/>
<dbReference type="PATRIC" id="fig|305.107.peg.1300"/>